<feature type="transmembrane region" description="Helical" evidence="1">
    <location>
        <begin position="12"/>
        <end position="34"/>
    </location>
</feature>
<name>A0AA39MAX2_9BILA</name>
<keyword evidence="3" id="KW-1185">Reference proteome</keyword>
<evidence type="ECO:0000313" key="3">
    <source>
        <dbReference type="Proteomes" id="UP001175271"/>
    </source>
</evidence>
<comment type="caution">
    <text evidence="2">The sequence shown here is derived from an EMBL/GenBank/DDBJ whole genome shotgun (WGS) entry which is preliminary data.</text>
</comment>
<feature type="transmembrane region" description="Helical" evidence="1">
    <location>
        <begin position="71"/>
        <end position="94"/>
    </location>
</feature>
<dbReference type="Proteomes" id="UP001175271">
    <property type="component" value="Unassembled WGS sequence"/>
</dbReference>
<evidence type="ECO:0000256" key="1">
    <source>
        <dbReference type="SAM" id="Phobius"/>
    </source>
</evidence>
<keyword evidence="1" id="KW-1133">Transmembrane helix</keyword>
<feature type="transmembrane region" description="Helical" evidence="1">
    <location>
        <begin position="124"/>
        <end position="147"/>
    </location>
</feature>
<protein>
    <submittedName>
        <fullName evidence="2">Uncharacterized protein</fullName>
    </submittedName>
</protein>
<organism evidence="2 3">
    <name type="scientific">Steinernema hermaphroditum</name>
    <dbReference type="NCBI Taxonomy" id="289476"/>
    <lineage>
        <taxon>Eukaryota</taxon>
        <taxon>Metazoa</taxon>
        <taxon>Ecdysozoa</taxon>
        <taxon>Nematoda</taxon>
        <taxon>Chromadorea</taxon>
        <taxon>Rhabditida</taxon>
        <taxon>Tylenchina</taxon>
        <taxon>Panagrolaimomorpha</taxon>
        <taxon>Strongyloidoidea</taxon>
        <taxon>Steinernematidae</taxon>
        <taxon>Steinernema</taxon>
    </lineage>
</organism>
<dbReference type="AlphaFoldDB" id="A0AA39MAX2"/>
<sequence length="155" mass="17263">MPCERQPKIRRLTLCITVFSLAISSIFFLFFMVVEEFPQHFRKVNMLIHGFVILMSLLLIGGIHGKSLGSVLTFIVGQVTLLAIFTCYTAYALLSNFTVGDFIKLKADAIDDPNEISDSLALPVFVYILIVGAVSPGISLATTLKYYMCARKKIF</sequence>
<keyword evidence="1" id="KW-0472">Membrane</keyword>
<keyword evidence="1" id="KW-0812">Transmembrane</keyword>
<evidence type="ECO:0000313" key="2">
    <source>
        <dbReference type="EMBL" id="KAK0426979.1"/>
    </source>
</evidence>
<feature type="transmembrane region" description="Helical" evidence="1">
    <location>
        <begin position="46"/>
        <end position="64"/>
    </location>
</feature>
<gene>
    <name evidence="2" type="ORF">QR680_009999</name>
</gene>
<accession>A0AA39MAX2</accession>
<dbReference type="EMBL" id="JAUCMV010000001">
    <property type="protein sequence ID" value="KAK0426979.1"/>
    <property type="molecule type" value="Genomic_DNA"/>
</dbReference>
<proteinExistence type="predicted"/>
<reference evidence="2" key="1">
    <citation type="submission" date="2023-06" db="EMBL/GenBank/DDBJ databases">
        <title>Genomic analysis of the entomopathogenic nematode Steinernema hermaphroditum.</title>
        <authorList>
            <person name="Schwarz E.M."/>
            <person name="Heppert J.K."/>
            <person name="Baniya A."/>
            <person name="Schwartz H.T."/>
            <person name="Tan C.-H."/>
            <person name="Antoshechkin I."/>
            <person name="Sternberg P.W."/>
            <person name="Goodrich-Blair H."/>
            <person name="Dillman A.R."/>
        </authorList>
    </citation>
    <scope>NUCLEOTIDE SEQUENCE</scope>
    <source>
        <strain evidence="2">PS9179</strain>
        <tissue evidence="2">Whole animal</tissue>
    </source>
</reference>